<dbReference type="Pfam" id="PF17681">
    <property type="entry name" value="GCP_N_terminal"/>
    <property type="match status" value="1"/>
</dbReference>
<name>A0A9D4RVV3_DREPO</name>
<dbReference type="Proteomes" id="UP000828390">
    <property type="component" value="Unassembled WGS sequence"/>
</dbReference>
<accession>A0A9D4RVV3</accession>
<evidence type="ECO:0000259" key="2">
    <source>
        <dbReference type="Pfam" id="PF17681"/>
    </source>
</evidence>
<dbReference type="GO" id="GO:0005874">
    <property type="term" value="C:microtubule"/>
    <property type="evidence" value="ECO:0007669"/>
    <property type="project" value="UniProtKB-KW"/>
</dbReference>
<feature type="domain" description="Gamma tubulin complex component protein N-terminal" evidence="2">
    <location>
        <begin position="40"/>
        <end position="126"/>
    </location>
</feature>
<organism evidence="3 4">
    <name type="scientific">Dreissena polymorpha</name>
    <name type="common">Zebra mussel</name>
    <name type="synonym">Mytilus polymorpha</name>
    <dbReference type="NCBI Taxonomy" id="45954"/>
    <lineage>
        <taxon>Eukaryota</taxon>
        <taxon>Metazoa</taxon>
        <taxon>Spiralia</taxon>
        <taxon>Lophotrochozoa</taxon>
        <taxon>Mollusca</taxon>
        <taxon>Bivalvia</taxon>
        <taxon>Autobranchia</taxon>
        <taxon>Heteroconchia</taxon>
        <taxon>Euheterodonta</taxon>
        <taxon>Imparidentia</taxon>
        <taxon>Neoheterodontei</taxon>
        <taxon>Myida</taxon>
        <taxon>Dreissenoidea</taxon>
        <taxon>Dreissenidae</taxon>
        <taxon>Dreissena</taxon>
    </lineage>
</organism>
<evidence type="ECO:0000256" key="1">
    <source>
        <dbReference type="ARBA" id="ARBA00022701"/>
    </source>
</evidence>
<sequence>MCSSGPRAPPGFQSSGGRIFTRNCYGMSFSPLKQMSMFCRDKHYWTHGYTLATDLIDDSVPLFLRDLARDIFVCGKSINLLKAFNRQHFFCDLEDQYIPHMLLTFSEMELRVTRECVEYASCMTQNAAQASLSSAPVLFQGSAESLILYLMKDHSQPHN</sequence>
<evidence type="ECO:0000313" key="3">
    <source>
        <dbReference type="EMBL" id="KAH3880738.1"/>
    </source>
</evidence>
<keyword evidence="1" id="KW-0493">Microtubule</keyword>
<dbReference type="InterPro" id="IPR041470">
    <property type="entry name" value="GCP_N"/>
</dbReference>
<dbReference type="AlphaFoldDB" id="A0A9D4RVV3"/>
<dbReference type="EMBL" id="JAIWYP010000001">
    <property type="protein sequence ID" value="KAH3880738.1"/>
    <property type="molecule type" value="Genomic_DNA"/>
</dbReference>
<comment type="caution">
    <text evidence="3">The sequence shown here is derived from an EMBL/GenBank/DDBJ whole genome shotgun (WGS) entry which is preliminary data.</text>
</comment>
<proteinExistence type="predicted"/>
<protein>
    <recommendedName>
        <fullName evidence="2">Gamma tubulin complex component protein N-terminal domain-containing protein</fullName>
    </recommendedName>
</protein>
<reference evidence="3" key="2">
    <citation type="submission" date="2020-11" db="EMBL/GenBank/DDBJ databases">
        <authorList>
            <person name="McCartney M.A."/>
            <person name="Auch B."/>
            <person name="Kono T."/>
            <person name="Mallez S."/>
            <person name="Becker A."/>
            <person name="Gohl D.M."/>
            <person name="Silverstein K.A.T."/>
            <person name="Koren S."/>
            <person name="Bechman K.B."/>
            <person name="Herman A."/>
            <person name="Abrahante J.E."/>
            <person name="Garbe J."/>
        </authorList>
    </citation>
    <scope>NUCLEOTIDE SEQUENCE</scope>
    <source>
        <strain evidence="3">Duluth1</strain>
        <tissue evidence="3">Whole animal</tissue>
    </source>
</reference>
<gene>
    <name evidence="3" type="ORF">DPMN_004660</name>
</gene>
<keyword evidence="4" id="KW-1185">Reference proteome</keyword>
<reference evidence="3" key="1">
    <citation type="journal article" date="2019" name="bioRxiv">
        <title>The Genome of the Zebra Mussel, Dreissena polymorpha: A Resource for Invasive Species Research.</title>
        <authorList>
            <person name="McCartney M.A."/>
            <person name="Auch B."/>
            <person name="Kono T."/>
            <person name="Mallez S."/>
            <person name="Zhang Y."/>
            <person name="Obille A."/>
            <person name="Becker A."/>
            <person name="Abrahante J.E."/>
            <person name="Garbe J."/>
            <person name="Badalamenti J.P."/>
            <person name="Herman A."/>
            <person name="Mangelson H."/>
            <person name="Liachko I."/>
            <person name="Sullivan S."/>
            <person name="Sone E.D."/>
            <person name="Koren S."/>
            <person name="Silverstein K.A.T."/>
            <person name="Beckman K.B."/>
            <person name="Gohl D.M."/>
        </authorList>
    </citation>
    <scope>NUCLEOTIDE SEQUENCE</scope>
    <source>
        <strain evidence="3">Duluth1</strain>
        <tissue evidence="3">Whole animal</tissue>
    </source>
</reference>
<evidence type="ECO:0000313" key="4">
    <source>
        <dbReference type="Proteomes" id="UP000828390"/>
    </source>
</evidence>